<dbReference type="GO" id="GO:0003677">
    <property type="term" value="F:DNA binding"/>
    <property type="evidence" value="ECO:0007669"/>
    <property type="project" value="UniProtKB-KW"/>
</dbReference>
<dbReference type="Pfam" id="PF08275">
    <property type="entry name" value="DNAG_N"/>
    <property type="match status" value="1"/>
</dbReference>
<name>G5GP88_9FIRM</name>
<keyword evidence="2 12" id="KW-0639">Primosome</keyword>
<dbReference type="Pfam" id="PF13155">
    <property type="entry name" value="Toprim_2"/>
    <property type="match status" value="1"/>
</dbReference>
<comment type="similarity">
    <text evidence="12 13">Belongs to the DnaG primase family.</text>
</comment>
<evidence type="ECO:0000259" key="15">
    <source>
        <dbReference type="PROSITE" id="PS50880"/>
    </source>
</evidence>
<dbReference type="GO" id="GO:0003899">
    <property type="term" value="F:DNA-directed RNA polymerase activity"/>
    <property type="evidence" value="ECO:0007669"/>
    <property type="project" value="UniProtKB-UniRule"/>
</dbReference>
<dbReference type="FunFam" id="3.40.1360.10:FF:000002">
    <property type="entry name" value="DNA primase"/>
    <property type="match status" value="1"/>
</dbReference>
<evidence type="ECO:0000256" key="12">
    <source>
        <dbReference type="HAMAP-Rule" id="MF_00974"/>
    </source>
</evidence>
<dbReference type="GO" id="GO:0008270">
    <property type="term" value="F:zinc ion binding"/>
    <property type="evidence" value="ECO:0007669"/>
    <property type="project" value="UniProtKB-UniRule"/>
</dbReference>
<dbReference type="InterPro" id="IPR006171">
    <property type="entry name" value="TOPRIM_dom"/>
</dbReference>
<dbReference type="NCBIfam" id="TIGR01391">
    <property type="entry name" value="dnaG"/>
    <property type="match status" value="1"/>
</dbReference>
<dbReference type="PATRIC" id="fig|679201.3.peg.1082"/>
<keyword evidence="11 12" id="KW-0804">Transcription</keyword>
<dbReference type="InterPro" id="IPR034151">
    <property type="entry name" value="TOPRIM_DnaG_bac"/>
</dbReference>
<keyword evidence="7 12" id="KW-0863">Zinc-finger</keyword>
<dbReference type="Pfam" id="PF01807">
    <property type="entry name" value="Zn_ribbon_DnaG"/>
    <property type="match status" value="1"/>
</dbReference>
<dbReference type="InterPro" id="IPR030846">
    <property type="entry name" value="DnaG_bac"/>
</dbReference>
<keyword evidence="5 12" id="KW-0235">DNA replication</keyword>
<dbReference type="FunFam" id="3.90.580.10:FF:000001">
    <property type="entry name" value="DNA primase"/>
    <property type="match status" value="1"/>
</dbReference>
<keyword evidence="3 12" id="KW-0808">Transferase</keyword>
<comment type="function">
    <text evidence="12 13">RNA polymerase that catalyzes the synthesis of short RNA molecules used as primers for DNA polymerase during DNA replication.</text>
</comment>
<protein>
    <recommendedName>
        <fullName evidence="12 13">DNA primase</fullName>
        <ecNumber evidence="12">2.7.7.101</ecNumber>
    </recommendedName>
</protein>
<evidence type="ECO:0000256" key="14">
    <source>
        <dbReference type="PIRSR" id="PIRSR002811-1"/>
    </source>
</evidence>
<organism evidence="16 17">
    <name type="scientific">Selenomonas infelix ATCC 43532</name>
    <dbReference type="NCBI Taxonomy" id="679201"/>
    <lineage>
        <taxon>Bacteria</taxon>
        <taxon>Bacillati</taxon>
        <taxon>Bacillota</taxon>
        <taxon>Negativicutes</taxon>
        <taxon>Selenomonadales</taxon>
        <taxon>Selenomonadaceae</taxon>
        <taxon>Selenomonas</taxon>
    </lineage>
</organism>
<feature type="domain" description="Toprim" evidence="15">
    <location>
        <begin position="261"/>
        <end position="342"/>
    </location>
</feature>
<dbReference type="SMART" id="SM00493">
    <property type="entry name" value="TOPRIM"/>
    <property type="match status" value="1"/>
</dbReference>
<proteinExistence type="inferred from homology"/>
<dbReference type="HOGENOM" id="CLU_013501_3_3_9"/>
<evidence type="ECO:0000256" key="10">
    <source>
        <dbReference type="ARBA" id="ARBA00023125"/>
    </source>
</evidence>
<dbReference type="PANTHER" id="PTHR30313:SF2">
    <property type="entry name" value="DNA PRIMASE"/>
    <property type="match status" value="1"/>
</dbReference>
<dbReference type="InterPro" id="IPR006295">
    <property type="entry name" value="DNA_primase_DnaG"/>
</dbReference>
<dbReference type="SUPFAM" id="SSF56731">
    <property type="entry name" value="DNA primase core"/>
    <property type="match status" value="1"/>
</dbReference>
<keyword evidence="1 12" id="KW-0240">DNA-directed RNA polymerase</keyword>
<feature type="zinc finger region" description="CHC2-type" evidence="12 14">
    <location>
        <begin position="40"/>
        <end position="64"/>
    </location>
</feature>
<dbReference type="eggNOG" id="COG0358">
    <property type="taxonomic scope" value="Bacteria"/>
</dbReference>
<keyword evidence="8 12" id="KW-0862">Zinc</keyword>
<dbReference type="GO" id="GO:0006269">
    <property type="term" value="P:DNA replication, synthesis of primer"/>
    <property type="evidence" value="ECO:0007669"/>
    <property type="project" value="UniProtKB-UniRule"/>
</dbReference>
<reference evidence="16 17" key="1">
    <citation type="submission" date="2011-08" db="EMBL/GenBank/DDBJ databases">
        <title>The Genome Sequence of Selenomonas infelix ATCC 43532.</title>
        <authorList>
            <consortium name="The Broad Institute Genome Sequencing Platform"/>
            <person name="Earl A."/>
            <person name="Ward D."/>
            <person name="Feldgarden M."/>
            <person name="Gevers D."/>
            <person name="Izard J."/>
            <person name="Blanton J.M."/>
            <person name="Baranova O.V."/>
            <person name="Dewhirst F.E."/>
            <person name="Young S.K."/>
            <person name="Zeng Q."/>
            <person name="Gargeya S."/>
            <person name="Fitzgerald M."/>
            <person name="Haas B."/>
            <person name="Abouelleil A."/>
            <person name="Alvarado L."/>
            <person name="Arachchi H.M."/>
            <person name="Berlin A."/>
            <person name="Brown A."/>
            <person name="Chapman S.B."/>
            <person name="Chen Z."/>
            <person name="Dunbar C."/>
            <person name="Freedman E."/>
            <person name="Gearin G."/>
            <person name="Gellesch M."/>
            <person name="Goldberg J."/>
            <person name="Griggs A."/>
            <person name="Gujja S."/>
            <person name="Heiman D."/>
            <person name="Howarth C."/>
            <person name="Larson L."/>
            <person name="Lui A."/>
            <person name="MacDonald P.J.P."/>
            <person name="Montmayeur A."/>
            <person name="Murphy C."/>
            <person name="Neiman D."/>
            <person name="Pearson M."/>
            <person name="Priest M."/>
            <person name="Roberts A."/>
            <person name="Saif S."/>
            <person name="Shea T."/>
            <person name="Shenoy N."/>
            <person name="Sisk P."/>
            <person name="Stolte C."/>
            <person name="Sykes S."/>
            <person name="Wortman J."/>
            <person name="Nusbaum C."/>
            <person name="Birren B."/>
        </authorList>
    </citation>
    <scope>NUCLEOTIDE SEQUENCE [LARGE SCALE GENOMIC DNA]</scope>
    <source>
        <strain evidence="16 17">ATCC 43532</strain>
    </source>
</reference>
<dbReference type="InterPro" id="IPR013264">
    <property type="entry name" value="DNAG_N"/>
</dbReference>
<accession>G5GP88</accession>
<dbReference type="FunFam" id="3.90.980.10:FF:000001">
    <property type="entry name" value="DNA primase"/>
    <property type="match status" value="1"/>
</dbReference>
<dbReference type="Gene3D" id="3.90.980.10">
    <property type="entry name" value="DNA primase, catalytic core, N-terminal domain"/>
    <property type="match status" value="1"/>
</dbReference>
<evidence type="ECO:0000313" key="17">
    <source>
        <dbReference type="Proteomes" id="UP000004129"/>
    </source>
</evidence>
<evidence type="ECO:0000256" key="8">
    <source>
        <dbReference type="ARBA" id="ARBA00022833"/>
    </source>
</evidence>
<evidence type="ECO:0000256" key="7">
    <source>
        <dbReference type="ARBA" id="ARBA00022771"/>
    </source>
</evidence>
<evidence type="ECO:0000256" key="13">
    <source>
        <dbReference type="PIRNR" id="PIRNR002811"/>
    </source>
</evidence>
<keyword evidence="4 12" id="KW-0548">Nucleotidyltransferase</keyword>
<dbReference type="EMBL" id="ACZM01000010">
    <property type="protein sequence ID" value="EHG21137.1"/>
    <property type="molecule type" value="Genomic_DNA"/>
</dbReference>
<dbReference type="PANTHER" id="PTHR30313">
    <property type="entry name" value="DNA PRIMASE"/>
    <property type="match status" value="1"/>
</dbReference>
<evidence type="ECO:0000256" key="3">
    <source>
        <dbReference type="ARBA" id="ARBA00022679"/>
    </source>
</evidence>
<dbReference type="AlphaFoldDB" id="G5GP88"/>
<dbReference type="OrthoDB" id="9803773at2"/>
<evidence type="ECO:0000256" key="1">
    <source>
        <dbReference type="ARBA" id="ARBA00022478"/>
    </source>
</evidence>
<dbReference type="CDD" id="cd03364">
    <property type="entry name" value="TOPRIM_DnaG_primases"/>
    <property type="match status" value="1"/>
</dbReference>
<comment type="subunit">
    <text evidence="12">Monomer. Interacts with DnaB.</text>
</comment>
<dbReference type="GO" id="GO:1990077">
    <property type="term" value="C:primosome complex"/>
    <property type="evidence" value="ECO:0007669"/>
    <property type="project" value="UniProtKB-KW"/>
</dbReference>
<evidence type="ECO:0000256" key="9">
    <source>
        <dbReference type="ARBA" id="ARBA00022842"/>
    </source>
</evidence>
<comment type="cofactor">
    <cofactor evidence="12 13 14">
        <name>Zn(2+)</name>
        <dbReference type="ChEBI" id="CHEBI:29105"/>
    </cofactor>
    <text evidence="12 13 14">Binds 1 zinc ion per monomer.</text>
</comment>
<gene>
    <name evidence="12" type="primary">dnaG</name>
    <name evidence="16" type="ORF">HMPREF9334_01069</name>
</gene>
<dbReference type="Gene3D" id="1.10.860.10">
    <property type="entry name" value="DNAb Helicase, Chain A"/>
    <property type="match status" value="1"/>
</dbReference>
<dbReference type="PROSITE" id="PS50880">
    <property type="entry name" value="TOPRIM"/>
    <property type="match status" value="1"/>
</dbReference>
<dbReference type="PIRSF" id="PIRSF002811">
    <property type="entry name" value="DnaG"/>
    <property type="match status" value="1"/>
</dbReference>
<dbReference type="STRING" id="679201.HMPREF9334_01069"/>
<dbReference type="EC" id="2.7.7.101" evidence="12"/>
<keyword evidence="10 12" id="KW-0238">DNA-binding</keyword>
<dbReference type="Gene3D" id="3.40.1360.10">
    <property type="match status" value="1"/>
</dbReference>
<evidence type="ECO:0000256" key="2">
    <source>
        <dbReference type="ARBA" id="ARBA00022515"/>
    </source>
</evidence>
<keyword evidence="9" id="KW-0460">Magnesium</keyword>
<dbReference type="InterPro" id="IPR002694">
    <property type="entry name" value="Znf_CHC2"/>
</dbReference>
<dbReference type="InterPro" id="IPR050219">
    <property type="entry name" value="DnaG_primase"/>
</dbReference>
<dbReference type="GO" id="GO:0000428">
    <property type="term" value="C:DNA-directed RNA polymerase complex"/>
    <property type="evidence" value="ECO:0007669"/>
    <property type="project" value="UniProtKB-KW"/>
</dbReference>
<comment type="catalytic activity">
    <reaction evidence="12">
        <text>ssDNA + n NTP = ssDNA/pppN(pN)n-1 hybrid + (n-1) diphosphate.</text>
        <dbReference type="EC" id="2.7.7.101"/>
    </reaction>
</comment>
<dbReference type="HAMAP" id="MF_00974">
    <property type="entry name" value="DNA_primase_DnaG"/>
    <property type="match status" value="1"/>
</dbReference>
<keyword evidence="17" id="KW-1185">Reference proteome</keyword>
<evidence type="ECO:0000313" key="16">
    <source>
        <dbReference type="EMBL" id="EHG21137.1"/>
    </source>
</evidence>
<dbReference type="InterPro" id="IPR016136">
    <property type="entry name" value="DNA_helicase_N/primase_C"/>
</dbReference>
<evidence type="ECO:0000256" key="5">
    <source>
        <dbReference type="ARBA" id="ARBA00022705"/>
    </source>
</evidence>
<dbReference type="SUPFAM" id="SSF57783">
    <property type="entry name" value="Zinc beta-ribbon"/>
    <property type="match status" value="1"/>
</dbReference>
<dbReference type="GO" id="GO:0005737">
    <property type="term" value="C:cytoplasm"/>
    <property type="evidence" value="ECO:0007669"/>
    <property type="project" value="TreeGrafter"/>
</dbReference>
<dbReference type="Proteomes" id="UP000004129">
    <property type="component" value="Unassembled WGS sequence"/>
</dbReference>
<comment type="caution">
    <text evidence="16">The sequence shown here is derived from an EMBL/GenBank/DDBJ whole genome shotgun (WGS) entry which is preliminary data.</text>
</comment>
<evidence type="ECO:0000256" key="11">
    <source>
        <dbReference type="ARBA" id="ARBA00023163"/>
    </source>
</evidence>
<evidence type="ECO:0000256" key="4">
    <source>
        <dbReference type="ARBA" id="ARBA00022695"/>
    </source>
</evidence>
<keyword evidence="6 12" id="KW-0479">Metal-binding</keyword>
<evidence type="ECO:0000256" key="6">
    <source>
        <dbReference type="ARBA" id="ARBA00022723"/>
    </source>
</evidence>
<dbReference type="SMART" id="SM00400">
    <property type="entry name" value="ZnF_CHCC"/>
    <property type="match status" value="1"/>
</dbReference>
<dbReference type="InterPro" id="IPR037068">
    <property type="entry name" value="DNA_primase_core_N_sf"/>
</dbReference>
<comment type="domain">
    <text evidence="12">Contains an N-terminal zinc-binding domain, a central core domain that contains the primase activity, and a C-terminal DnaB-binding domain.</text>
</comment>
<dbReference type="Gene3D" id="3.90.580.10">
    <property type="entry name" value="Zinc finger, CHC2-type domain"/>
    <property type="match status" value="1"/>
</dbReference>
<dbReference type="InterPro" id="IPR036977">
    <property type="entry name" value="DNA_primase_Znf_CHC2"/>
</dbReference>
<sequence length="595" mass="65984">MRDPRMEAFVQQVRAQTDILAVVQGYVPLKRKGNRYWGCCPFHNEKTASFSVVPADGFFYCFGCHAGGDAFKFLSLIEQITWFEAVKRQAERLGIPLPAEKRDPREEMRLRELDDLRRVNALARDFFHNCLTVTRYGAAGRDYLAGRGITAEAIERYGIGFAPDAWAKLSEAFQKRGIPAHLLVTAGLSVKRERGDGVYDRFRNRVIIPIADERGRVVGFGGRALGDAQPKYLNTAETPVFNKRKLLFGLDRAHRAIATEGAAIVVEGYMDAIAAWEAGVANVVATLGTSFTEGHAALLLRRAPRIIFCYDSDTAGQEATLRALSAVRGSAAEVRVLLLPDGKDPDEYVRTHGAEAFRALVETAVPAPAFHLRRIRARMEDSVDGRRAALHAMLPVLAALDTVTRAAYVRQTAAEFFLDEGVVTDALRSFLRNGGEEDPSPMRAAVQRPPVRQVDDVLRRAGRELLAAVLRDPTLLTEILSFIPLRDFPDEFIADILRTMAEQLETGGALDADFIAVQPTAVGAELSRALVEEGHTEASYREALGTLRRAYLTVALARHTRRAEEMMQEGKAAYIDELNEVKKIQDEIARENLHE</sequence>
<dbReference type="RefSeq" id="WP_006692518.1">
    <property type="nucleotide sequence ID" value="NZ_JH376798.1"/>
</dbReference>